<dbReference type="EMBL" id="DRWR01000016">
    <property type="protein sequence ID" value="HHQ15372.1"/>
    <property type="molecule type" value="Genomic_DNA"/>
</dbReference>
<evidence type="ECO:0000256" key="2">
    <source>
        <dbReference type="ARBA" id="ARBA00038695"/>
    </source>
</evidence>
<evidence type="ECO:0000259" key="5">
    <source>
        <dbReference type="Pfam" id="PF16321"/>
    </source>
</evidence>
<comment type="caution">
    <text evidence="6">The sequence shown here is derived from an EMBL/GenBank/DDBJ whole genome shotgun (WGS) entry which is preliminary data.</text>
</comment>
<dbReference type="InterPro" id="IPR038416">
    <property type="entry name" value="Ribosom_S30AE_C_sf"/>
</dbReference>
<organism evidence="6">
    <name type="scientific">Thermodesulfobacterium geofontis</name>
    <dbReference type="NCBI Taxonomy" id="1295609"/>
    <lineage>
        <taxon>Bacteria</taxon>
        <taxon>Pseudomonadati</taxon>
        <taxon>Thermodesulfobacteriota</taxon>
        <taxon>Thermodesulfobacteria</taxon>
        <taxon>Thermodesulfobacteriales</taxon>
        <taxon>Thermodesulfobacteriaceae</taxon>
        <taxon>Thermodesulfobacterium</taxon>
    </lineage>
</organism>
<dbReference type="Gene3D" id="3.30.505.50">
    <property type="entry name" value="Sigma 54 modulation/S30EA ribosomal protein, C-terminal domain"/>
    <property type="match status" value="1"/>
</dbReference>
<dbReference type="PANTHER" id="PTHR33231">
    <property type="entry name" value="30S RIBOSOMAL PROTEIN"/>
    <property type="match status" value="1"/>
</dbReference>
<dbReference type="InterPro" id="IPR003489">
    <property type="entry name" value="RHF/RaiA"/>
</dbReference>
<keyword evidence="4" id="KW-0175">Coiled coil</keyword>
<accession>A0A7V5XF92</accession>
<dbReference type="InterPro" id="IPR036567">
    <property type="entry name" value="RHF-like"/>
</dbReference>
<dbReference type="SUPFAM" id="SSF69754">
    <property type="entry name" value="Ribosome binding protein Y (YfiA homologue)"/>
    <property type="match status" value="1"/>
</dbReference>
<feature type="coiled-coil region" evidence="4">
    <location>
        <begin position="72"/>
        <end position="99"/>
    </location>
</feature>
<proteinExistence type="predicted"/>
<dbReference type="NCBIfam" id="TIGR00741">
    <property type="entry name" value="yfiA"/>
    <property type="match status" value="1"/>
</dbReference>
<reference evidence="6" key="1">
    <citation type="journal article" date="2020" name="mSystems">
        <title>Genome- and Community-Level Interaction Insights into Carbon Utilization and Element Cycling Functions of Hydrothermarchaeota in Hydrothermal Sediment.</title>
        <authorList>
            <person name="Zhou Z."/>
            <person name="Liu Y."/>
            <person name="Xu W."/>
            <person name="Pan J."/>
            <person name="Luo Z.H."/>
            <person name="Li M."/>
        </authorList>
    </citation>
    <scope>NUCLEOTIDE SEQUENCE [LARGE SCALE GENOMIC DNA]</scope>
    <source>
        <strain evidence="6">SpSt-106</strain>
    </source>
</reference>
<dbReference type="Pfam" id="PF16321">
    <property type="entry name" value="Ribosom_S30AE_C"/>
    <property type="match status" value="1"/>
</dbReference>
<dbReference type="Pfam" id="PF02482">
    <property type="entry name" value="Ribosomal_S30AE"/>
    <property type="match status" value="1"/>
</dbReference>
<dbReference type="PANTHER" id="PTHR33231:SF1">
    <property type="entry name" value="30S RIBOSOMAL PROTEIN"/>
    <property type="match status" value="1"/>
</dbReference>
<evidence type="ECO:0000256" key="1">
    <source>
        <dbReference type="ARBA" id="ARBA00022845"/>
    </source>
</evidence>
<evidence type="ECO:0000256" key="4">
    <source>
        <dbReference type="SAM" id="Coils"/>
    </source>
</evidence>
<dbReference type="Gene3D" id="3.30.160.100">
    <property type="entry name" value="Ribosome hibernation promotion factor-like"/>
    <property type="match status" value="1"/>
</dbReference>
<dbReference type="GO" id="GO:0022627">
    <property type="term" value="C:cytosolic small ribosomal subunit"/>
    <property type="evidence" value="ECO:0007669"/>
    <property type="project" value="TreeGrafter"/>
</dbReference>
<dbReference type="AlphaFoldDB" id="A0A7V5XF92"/>
<gene>
    <name evidence="6" type="primary">raiA</name>
    <name evidence="6" type="ORF">ENM15_00875</name>
</gene>
<keyword evidence="1" id="KW-0810">Translation regulation</keyword>
<comment type="subunit">
    <text evidence="2">Associates exclusively with 100S ribosomes, which are dimers of 70S ribosomes.</text>
</comment>
<evidence type="ECO:0000256" key="3">
    <source>
        <dbReference type="ARBA" id="ARBA00041148"/>
    </source>
</evidence>
<evidence type="ECO:0000313" key="6">
    <source>
        <dbReference type="EMBL" id="HHQ15372.1"/>
    </source>
</evidence>
<dbReference type="GO" id="GO:0043024">
    <property type="term" value="F:ribosomal small subunit binding"/>
    <property type="evidence" value="ECO:0007669"/>
    <property type="project" value="TreeGrafter"/>
</dbReference>
<protein>
    <recommendedName>
        <fullName evidence="3">Ribosome hibernation promoting factor</fullName>
    </recommendedName>
</protein>
<dbReference type="InterPro" id="IPR050574">
    <property type="entry name" value="HPF/YfiA_ribosome-assoc"/>
</dbReference>
<feature type="domain" description="Sigma 54 modulation/S30EA ribosomal protein C-terminal" evidence="5">
    <location>
        <begin position="116"/>
        <end position="158"/>
    </location>
</feature>
<dbReference type="InterPro" id="IPR032528">
    <property type="entry name" value="Ribosom_S30AE_C"/>
</dbReference>
<name>A0A7V5XF92_9BACT</name>
<dbReference type="CDD" id="cd00552">
    <property type="entry name" value="RaiA"/>
    <property type="match status" value="1"/>
</dbReference>
<dbReference type="GO" id="GO:0045900">
    <property type="term" value="P:negative regulation of translational elongation"/>
    <property type="evidence" value="ECO:0007669"/>
    <property type="project" value="TreeGrafter"/>
</dbReference>
<sequence>MIEFNFTFKGMDSSEAIKNYAEKKFKKFEKYFEGPVNIQVVFKREKFRELVEVIVSGDGENIIAKEETSDIYEAIDLAYETLEKQVKKFKEKRKEFRKTKTIETASPILEEGYTIKTVKINPMSTQEALEWFEKNKDSFMLFYNTDYEKICLIYSEKDKPIIVVPEIS</sequence>